<proteinExistence type="predicted"/>
<keyword evidence="4" id="KW-1185">Reference proteome</keyword>
<dbReference type="GO" id="GO:0003700">
    <property type="term" value="F:DNA-binding transcription factor activity"/>
    <property type="evidence" value="ECO:0007669"/>
    <property type="project" value="TreeGrafter"/>
</dbReference>
<dbReference type="OrthoDB" id="9814553at2"/>
<evidence type="ECO:0000313" key="3">
    <source>
        <dbReference type="EMBL" id="RRJ54768.1"/>
    </source>
</evidence>
<dbReference type="InterPro" id="IPR010982">
    <property type="entry name" value="Lambda_DNA-bd_dom_sf"/>
</dbReference>
<evidence type="ECO:0000256" key="1">
    <source>
        <dbReference type="ARBA" id="ARBA00023125"/>
    </source>
</evidence>
<sequence length="112" mass="13135">MVNVTEHIGAKIRLYRLAKKWTQEQLAEAISSTGSYIGQLERGEKNFRIQTLVKIADALDISIFALLENESDEYLYQKAWVWESLTLILQQSETKQRKIYRVLREMLAEENE</sequence>
<accession>A0A3P3TCE9</accession>
<dbReference type="Gene3D" id="1.10.260.40">
    <property type="entry name" value="lambda repressor-like DNA-binding domains"/>
    <property type="match status" value="1"/>
</dbReference>
<evidence type="ECO:0000313" key="4">
    <source>
        <dbReference type="Proteomes" id="UP000267017"/>
    </source>
</evidence>
<comment type="caution">
    <text evidence="3">The sequence shown here is derived from an EMBL/GenBank/DDBJ whole genome shotgun (WGS) entry which is preliminary data.</text>
</comment>
<reference evidence="3 4" key="1">
    <citation type="submission" date="2018-11" db="EMBL/GenBank/DDBJ databases">
        <title>Genome sequencing of Paenibacillus sp. KCOM 3021 (= ChDC PVNT-B20).</title>
        <authorList>
            <person name="Kook J.-K."/>
            <person name="Park S.-N."/>
            <person name="Lim Y.K."/>
        </authorList>
    </citation>
    <scope>NUCLEOTIDE SEQUENCE [LARGE SCALE GENOMIC DNA]</scope>
    <source>
        <strain evidence="3 4">KCOM 3021</strain>
    </source>
</reference>
<dbReference type="GO" id="GO:0003677">
    <property type="term" value="F:DNA binding"/>
    <property type="evidence" value="ECO:0007669"/>
    <property type="project" value="UniProtKB-KW"/>
</dbReference>
<feature type="domain" description="HTH cro/C1-type" evidence="2">
    <location>
        <begin position="12"/>
        <end position="66"/>
    </location>
</feature>
<gene>
    <name evidence="3" type="ORF">EHV15_34825</name>
</gene>
<dbReference type="InterPro" id="IPR001387">
    <property type="entry name" value="Cro/C1-type_HTH"/>
</dbReference>
<dbReference type="PROSITE" id="PS50943">
    <property type="entry name" value="HTH_CROC1"/>
    <property type="match status" value="1"/>
</dbReference>
<dbReference type="RefSeq" id="WP_128635853.1">
    <property type="nucleotide sequence ID" value="NZ_RRCN01000002.1"/>
</dbReference>
<dbReference type="Pfam" id="PF01381">
    <property type="entry name" value="HTH_3"/>
    <property type="match status" value="1"/>
</dbReference>
<dbReference type="InterPro" id="IPR050807">
    <property type="entry name" value="TransReg_Diox_bact_type"/>
</dbReference>
<organism evidence="3 4">
    <name type="scientific">Paenibacillus oralis</name>
    <dbReference type="NCBI Taxonomy" id="2490856"/>
    <lineage>
        <taxon>Bacteria</taxon>
        <taxon>Bacillati</taxon>
        <taxon>Bacillota</taxon>
        <taxon>Bacilli</taxon>
        <taxon>Bacillales</taxon>
        <taxon>Paenibacillaceae</taxon>
        <taxon>Paenibacillus</taxon>
    </lineage>
</organism>
<dbReference type="PANTHER" id="PTHR46797:SF1">
    <property type="entry name" value="METHYLPHOSPHONATE SYNTHASE"/>
    <property type="match status" value="1"/>
</dbReference>
<dbReference type="GO" id="GO:0005829">
    <property type="term" value="C:cytosol"/>
    <property type="evidence" value="ECO:0007669"/>
    <property type="project" value="TreeGrafter"/>
</dbReference>
<dbReference type="SUPFAM" id="SSF47413">
    <property type="entry name" value="lambda repressor-like DNA-binding domains"/>
    <property type="match status" value="1"/>
</dbReference>
<dbReference type="Proteomes" id="UP000267017">
    <property type="component" value="Unassembled WGS sequence"/>
</dbReference>
<evidence type="ECO:0000259" key="2">
    <source>
        <dbReference type="PROSITE" id="PS50943"/>
    </source>
</evidence>
<keyword evidence="1" id="KW-0238">DNA-binding</keyword>
<name>A0A3P3TCE9_9BACL</name>
<dbReference type="CDD" id="cd00093">
    <property type="entry name" value="HTH_XRE"/>
    <property type="match status" value="1"/>
</dbReference>
<dbReference type="PANTHER" id="PTHR46797">
    <property type="entry name" value="HTH-TYPE TRANSCRIPTIONAL REGULATOR"/>
    <property type="match status" value="1"/>
</dbReference>
<protein>
    <submittedName>
        <fullName evidence="3">XRE family transcriptional regulator</fullName>
    </submittedName>
</protein>
<dbReference type="SMART" id="SM00530">
    <property type="entry name" value="HTH_XRE"/>
    <property type="match status" value="1"/>
</dbReference>
<dbReference type="AlphaFoldDB" id="A0A3P3TCE9"/>
<dbReference type="EMBL" id="RRCN01000002">
    <property type="protein sequence ID" value="RRJ54768.1"/>
    <property type="molecule type" value="Genomic_DNA"/>
</dbReference>